<evidence type="ECO:0000313" key="1">
    <source>
        <dbReference type="Proteomes" id="UP000887565"/>
    </source>
</evidence>
<reference evidence="2" key="1">
    <citation type="submission" date="2022-11" db="UniProtKB">
        <authorList>
            <consortium name="WormBaseParasite"/>
        </authorList>
    </citation>
    <scope>IDENTIFICATION</scope>
</reference>
<keyword evidence="1" id="KW-1185">Reference proteome</keyword>
<dbReference type="AlphaFoldDB" id="A0A915IFV5"/>
<organism evidence="1 2">
    <name type="scientific">Romanomermis culicivorax</name>
    <name type="common">Nematode worm</name>
    <dbReference type="NCBI Taxonomy" id="13658"/>
    <lineage>
        <taxon>Eukaryota</taxon>
        <taxon>Metazoa</taxon>
        <taxon>Ecdysozoa</taxon>
        <taxon>Nematoda</taxon>
        <taxon>Enoplea</taxon>
        <taxon>Dorylaimia</taxon>
        <taxon>Mermithida</taxon>
        <taxon>Mermithoidea</taxon>
        <taxon>Mermithidae</taxon>
        <taxon>Romanomermis</taxon>
    </lineage>
</organism>
<dbReference type="WBParaSite" id="nRc.2.0.1.t13071-RA">
    <property type="protein sequence ID" value="nRc.2.0.1.t13071-RA"/>
    <property type="gene ID" value="nRc.2.0.1.g13071"/>
</dbReference>
<protein>
    <submittedName>
        <fullName evidence="2">Uncharacterized protein</fullName>
    </submittedName>
</protein>
<name>A0A915IFV5_ROMCU</name>
<dbReference type="Proteomes" id="UP000887565">
    <property type="component" value="Unplaced"/>
</dbReference>
<evidence type="ECO:0000313" key="2">
    <source>
        <dbReference type="WBParaSite" id="nRc.2.0.1.t13071-RA"/>
    </source>
</evidence>
<accession>A0A915IFV5</accession>
<proteinExistence type="predicted"/>
<sequence length="93" mass="10209">MNLTPILNFLTFNLVEQTSTKRFLSFGMQDTMPDNGGCSNTCPEFMHPDGNSGGVTDTMKLAEVVKINRALGTAASRRTWQATHPPANMKYLA</sequence>